<protein>
    <recommendedName>
        <fullName evidence="2">Secretion system C-terminal sorting domain-containing protein</fullName>
    </recommendedName>
</protein>
<dbReference type="InterPro" id="IPR026444">
    <property type="entry name" value="Secre_tail"/>
</dbReference>
<dbReference type="Pfam" id="PF18962">
    <property type="entry name" value="Por_Secre_tail"/>
    <property type="match status" value="1"/>
</dbReference>
<dbReference type="EMBL" id="JAVDVI010000034">
    <property type="protein sequence ID" value="MDR6969687.1"/>
    <property type="molecule type" value="Genomic_DNA"/>
</dbReference>
<feature type="domain" description="Secretion system C-terminal sorting" evidence="2">
    <location>
        <begin position="189"/>
        <end position="255"/>
    </location>
</feature>
<organism evidence="3 4">
    <name type="scientific">Flavobacterium arsenatis</name>
    <dbReference type="NCBI Taxonomy" id="1484332"/>
    <lineage>
        <taxon>Bacteria</taxon>
        <taxon>Pseudomonadati</taxon>
        <taxon>Bacteroidota</taxon>
        <taxon>Flavobacteriia</taxon>
        <taxon>Flavobacteriales</taxon>
        <taxon>Flavobacteriaceae</taxon>
        <taxon>Flavobacterium</taxon>
    </lineage>
</organism>
<keyword evidence="1" id="KW-0732">Signal</keyword>
<dbReference type="NCBIfam" id="TIGR04183">
    <property type="entry name" value="Por_Secre_tail"/>
    <property type="match status" value="1"/>
</dbReference>
<dbReference type="Gene3D" id="2.60.40.1220">
    <property type="match status" value="1"/>
</dbReference>
<feature type="non-terminal residue" evidence="3">
    <location>
        <position position="1"/>
    </location>
</feature>
<keyword evidence="4" id="KW-1185">Reference proteome</keyword>
<dbReference type="RefSeq" id="WP_310029013.1">
    <property type="nucleotide sequence ID" value="NZ_JAVDVI010000034.1"/>
</dbReference>
<name>A0ABU1TUZ1_9FLAO</name>
<gene>
    <name evidence="3" type="ORF">J2X31_003725</name>
</gene>
<sequence length="258" mass="27394">TISNTESGDYTFTPDASECATTQTLSVVIIEKTVPDFASIADFCSGSDAPILAATSPNGISGTWNPSTISNTESGDYIFTPDASECATTQTLSIIINDATSAPTGVETQDFTGGDTLSDFVVIGEGIKWYDAQTGGNELSSTDLIVSGGIYYASQTIIDGCGESPERLKIIAGVDLANASFDRSTFNYYPNPVNDFLTVTSLEKIDFITVFNLLGQELMTKKADSTNYKVDLSNLASGTYLIYAVSGQNSKAFKVIKK</sequence>
<dbReference type="InterPro" id="IPR014755">
    <property type="entry name" value="Cu-Rt/internalin_Ig-like"/>
</dbReference>
<evidence type="ECO:0000313" key="4">
    <source>
        <dbReference type="Proteomes" id="UP001255185"/>
    </source>
</evidence>
<reference evidence="3 4" key="1">
    <citation type="submission" date="2023-07" db="EMBL/GenBank/DDBJ databases">
        <title>Sorghum-associated microbial communities from plants grown in Nebraska, USA.</title>
        <authorList>
            <person name="Schachtman D."/>
        </authorList>
    </citation>
    <scope>NUCLEOTIDE SEQUENCE [LARGE SCALE GENOMIC DNA]</scope>
    <source>
        <strain evidence="3 4">3773</strain>
    </source>
</reference>
<proteinExistence type="predicted"/>
<dbReference type="Proteomes" id="UP001255185">
    <property type="component" value="Unassembled WGS sequence"/>
</dbReference>
<accession>A0ABU1TUZ1</accession>
<evidence type="ECO:0000256" key="1">
    <source>
        <dbReference type="ARBA" id="ARBA00022729"/>
    </source>
</evidence>
<evidence type="ECO:0000259" key="2">
    <source>
        <dbReference type="Pfam" id="PF18962"/>
    </source>
</evidence>
<comment type="caution">
    <text evidence="3">The sequence shown here is derived from an EMBL/GenBank/DDBJ whole genome shotgun (WGS) entry which is preliminary data.</text>
</comment>
<evidence type="ECO:0000313" key="3">
    <source>
        <dbReference type="EMBL" id="MDR6969687.1"/>
    </source>
</evidence>